<dbReference type="GeneID" id="23860554"/>
<evidence type="ECO:0000256" key="8">
    <source>
        <dbReference type="ARBA" id="ARBA00023098"/>
    </source>
</evidence>
<dbReference type="GO" id="GO:0005789">
    <property type="term" value="C:endoplasmic reticulum membrane"/>
    <property type="evidence" value="ECO:0007669"/>
    <property type="project" value="TreeGrafter"/>
</dbReference>
<dbReference type="EC" id="2.7.-.-" evidence="12"/>
<accession>C9ZYF5</accession>
<keyword evidence="6" id="KW-0746">Sphingolipid metabolism</keyword>
<keyword evidence="3 12" id="KW-0808">Transferase</keyword>
<protein>
    <submittedName>
        <fullName evidence="12">Phosphatidylcholine:ceramide cholinephosphotransferase 2, putative</fullName>
        <ecNumber evidence="12">2.7.-.-</ecNumber>
    </submittedName>
</protein>
<feature type="transmembrane region" description="Helical" evidence="10">
    <location>
        <begin position="75"/>
        <end position="99"/>
    </location>
</feature>
<dbReference type="Pfam" id="PF14360">
    <property type="entry name" value="PAP2_C"/>
    <property type="match status" value="1"/>
</dbReference>
<sequence length="347" mass="38929">MAVPPVEMYSGSFWNRMRKPLPLRTQVIRFTVVFVIVSFILAVALQITHERMPDPKVTKPLPDLGFELLTKVPGMYVLADCCIGFLNILSVFTAFKLYLLHRHCVGSGEPELPCNIPGVSRFFLSVWLCKENCRIELRNIHTIAWIRFITSYALLLLFRSAVIVMTSLPAPDDLCQDPPKIENPVKNVILTVLTAGGGSIHCGDLMYSGHTVILTLHLMFHWIYGAMVHWSFRPVVTVVAIFSYYCIVASRFHYTDDVLVAIYLTIATFIAVGHNADGAPWQLQLFIRWLPCCGANSREVTEDSQPVMVAFKSEELDEMNGVLEGRQKKHGGVGDGESLMFKCGAYV</sequence>
<organism evidence="12 13">
    <name type="scientific">Trypanosoma brucei gambiense (strain MHOM/CI/86/DAL972)</name>
    <dbReference type="NCBI Taxonomy" id="679716"/>
    <lineage>
        <taxon>Eukaryota</taxon>
        <taxon>Discoba</taxon>
        <taxon>Euglenozoa</taxon>
        <taxon>Kinetoplastea</taxon>
        <taxon>Metakinetoplastina</taxon>
        <taxon>Trypanosomatida</taxon>
        <taxon>Trypanosomatidae</taxon>
        <taxon>Trypanosoma</taxon>
    </lineage>
</organism>
<dbReference type="VEuPathDB" id="TriTrypDB:Tbg972.9.5300"/>
<evidence type="ECO:0000259" key="11">
    <source>
        <dbReference type="Pfam" id="PF14360"/>
    </source>
</evidence>
<dbReference type="GO" id="GO:0047493">
    <property type="term" value="F:ceramide cholinephosphotransferase activity"/>
    <property type="evidence" value="ECO:0007669"/>
    <property type="project" value="TreeGrafter"/>
</dbReference>
<keyword evidence="7 10" id="KW-1133">Transmembrane helix</keyword>
<feature type="domain" description="Sphingomyelin synthase-like" evidence="11">
    <location>
        <begin position="201"/>
        <end position="273"/>
    </location>
</feature>
<feature type="transmembrane region" description="Helical" evidence="10">
    <location>
        <begin position="258"/>
        <end position="276"/>
    </location>
</feature>
<feature type="transmembrane region" description="Helical" evidence="10">
    <location>
        <begin position="235"/>
        <end position="252"/>
    </location>
</feature>
<proteinExistence type="inferred from homology"/>
<dbReference type="InterPro" id="IPR025749">
    <property type="entry name" value="Sphingomyelin_synth-like_dom"/>
</dbReference>
<evidence type="ECO:0000256" key="6">
    <source>
        <dbReference type="ARBA" id="ARBA00022919"/>
    </source>
</evidence>
<evidence type="ECO:0000256" key="1">
    <source>
        <dbReference type="ARBA" id="ARBA00004141"/>
    </source>
</evidence>
<dbReference type="KEGG" id="tbg:TbgDal_IX5300"/>
<dbReference type="AlphaFoldDB" id="C9ZYF5"/>
<dbReference type="Proteomes" id="UP000002316">
    <property type="component" value="Chromosome 9"/>
</dbReference>
<evidence type="ECO:0000256" key="5">
    <source>
        <dbReference type="ARBA" id="ARBA00022777"/>
    </source>
</evidence>
<keyword evidence="4 10" id="KW-0812">Transmembrane</keyword>
<evidence type="ECO:0000256" key="3">
    <source>
        <dbReference type="ARBA" id="ARBA00022679"/>
    </source>
</evidence>
<dbReference type="GO" id="GO:0033188">
    <property type="term" value="F:sphingomyelin synthase activity"/>
    <property type="evidence" value="ECO:0007669"/>
    <property type="project" value="TreeGrafter"/>
</dbReference>
<keyword evidence="9 10" id="KW-0472">Membrane</keyword>
<evidence type="ECO:0000256" key="4">
    <source>
        <dbReference type="ARBA" id="ARBA00022692"/>
    </source>
</evidence>
<dbReference type="OrthoDB" id="422827at2759"/>
<comment type="similarity">
    <text evidence="2">Belongs to the sphingomyelin synthase family.</text>
</comment>
<name>C9ZYF5_TRYB9</name>
<dbReference type="GO" id="GO:0000139">
    <property type="term" value="C:Golgi membrane"/>
    <property type="evidence" value="ECO:0007669"/>
    <property type="project" value="TreeGrafter"/>
</dbReference>
<keyword evidence="8" id="KW-0443">Lipid metabolism</keyword>
<evidence type="ECO:0000313" key="12">
    <source>
        <dbReference type="EMBL" id="CBH14454.1"/>
    </source>
</evidence>
<dbReference type="PANTHER" id="PTHR21290:SF25">
    <property type="entry name" value="SPHINGOMYELIN SYNTHASE-RELATED PROTEIN 1"/>
    <property type="match status" value="1"/>
</dbReference>
<dbReference type="PANTHER" id="PTHR21290">
    <property type="entry name" value="SPHINGOMYELIN SYNTHETASE"/>
    <property type="match status" value="1"/>
</dbReference>
<evidence type="ECO:0000256" key="2">
    <source>
        <dbReference type="ARBA" id="ARBA00005441"/>
    </source>
</evidence>
<gene>
    <name evidence="12" type="ORF">TbgDal_IX5300</name>
</gene>
<reference evidence="13" key="1">
    <citation type="journal article" date="2010" name="PLoS Negl. Trop. Dis.">
        <title>The genome sequence of Trypanosoma brucei gambiense, causative agent of chronic human african trypanosomiasis.</title>
        <authorList>
            <person name="Jackson A.P."/>
            <person name="Sanders M."/>
            <person name="Berry A."/>
            <person name="McQuillan J."/>
            <person name="Aslett M.A."/>
            <person name="Quail M.A."/>
            <person name="Chukualim B."/>
            <person name="Capewell P."/>
            <person name="MacLeod A."/>
            <person name="Melville S.E."/>
            <person name="Gibson W."/>
            <person name="Barry J.D."/>
            <person name="Berriman M."/>
            <person name="Hertz-Fowler C."/>
        </authorList>
    </citation>
    <scope>NUCLEOTIDE SEQUENCE [LARGE SCALE GENOMIC DNA]</scope>
    <source>
        <strain evidence="13">MHOM/CI/86/DAL972</strain>
    </source>
</reference>
<keyword evidence="5" id="KW-0418">Kinase</keyword>
<evidence type="ECO:0000256" key="7">
    <source>
        <dbReference type="ARBA" id="ARBA00022989"/>
    </source>
</evidence>
<dbReference type="GO" id="GO:0005886">
    <property type="term" value="C:plasma membrane"/>
    <property type="evidence" value="ECO:0007669"/>
    <property type="project" value="TreeGrafter"/>
</dbReference>
<dbReference type="GO" id="GO:0016301">
    <property type="term" value="F:kinase activity"/>
    <property type="evidence" value="ECO:0007669"/>
    <property type="project" value="UniProtKB-KW"/>
</dbReference>
<dbReference type="RefSeq" id="XP_011776720.1">
    <property type="nucleotide sequence ID" value="XM_011778418.1"/>
</dbReference>
<feature type="transmembrane region" description="Helical" evidence="10">
    <location>
        <begin position="27"/>
        <end position="47"/>
    </location>
</feature>
<evidence type="ECO:0000256" key="10">
    <source>
        <dbReference type="SAM" id="Phobius"/>
    </source>
</evidence>
<feature type="transmembrane region" description="Helical" evidence="10">
    <location>
        <begin position="144"/>
        <end position="164"/>
    </location>
</feature>
<comment type="subcellular location">
    <subcellularLocation>
        <location evidence="1">Membrane</location>
        <topology evidence="1">Multi-pass membrane protein</topology>
    </subcellularLocation>
</comment>
<evidence type="ECO:0000313" key="13">
    <source>
        <dbReference type="Proteomes" id="UP000002316"/>
    </source>
</evidence>
<dbReference type="InterPro" id="IPR045221">
    <property type="entry name" value="Sphingomyelin_synth-like"/>
</dbReference>
<dbReference type="EMBL" id="FN554972">
    <property type="protein sequence ID" value="CBH14454.1"/>
    <property type="molecule type" value="Genomic_DNA"/>
</dbReference>
<dbReference type="GO" id="GO:0046513">
    <property type="term" value="P:ceramide biosynthetic process"/>
    <property type="evidence" value="ECO:0007669"/>
    <property type="project" value="TreeGrafter"/>
</dbReference>
<evidence type="ECO:0000256" key="9">
    <source>
        <dbReference type="ARBA" id="ARBA00023136"/>
    </source>
</evidence>